<dbReference type="RefSeq" id="WP_272424850.1">
    <property type="nucleotide sequence ID" value="NZ_JAGTJJ010000056.1"/>
</dbReference>
<keyword evidence="5" id="KW-1185">Reference proteome</keyword>
<dbReference type="Pfam" id="PF13490">
    <property type="entry name" value="zf-HC2"/>
    <property type="match status" value="1"/>
</dbReference>
<feature type="domain" description="Putative zinc-finger" evidence="3">
    <location>
        <begin position="7"/>
        <end position="35"/>
    </location>
</feature>
<keyword evidence="2" id="KW-0472">Membrane</keyword>
<sequence>MSDCHAEAVEAFFRGELDPEESARVAAHVEVCRSCKEEMAWLEREKRVFSARGAAFPPPPPFEAVLARARASEKVRPIAKAPRSRAKARGRQHPVFKWAGPGFVLAAAAALLVLLAWPREEAPPLTAEPSAPAHEDARAGETCYACASAIVPSAEPEPESEEPYGCMSRSCVTCSEDGPQEE</sequence>
<evidence type="ECO:0000256" key="2">
    <source>
        <dbReference type="SAM" id="Phobius"/>
    </source>
</evidence>
<gene>
    <name evidence="4" type="ORF">KEG57_44825</name>
</gene>
<dbReference type="Proteomes" id="UP001151081">
    <property type="component" value="Unassembled WGS sequence"/>
</dbReference>
<dbReference type="EMBL" id="JAGTJJ010000056">
    <property type="protein sequence ID" value="MDC3987673.1"/>
    <property type="molecule type" value="Genomic_DNA"/>
</dbReference>
<keyword evidence="2" id="KW-1133">Transmembrane helix</keyword>
<protein>
    <submittedName>
        <fullName evidence="4">Zf-HC2 domain-containing protein</fullName>
    </submittedName>
</protein>
<keyword evidence="2" id="KW-0812">Transmembrane</keyword>
<evidence type="ECO:0000256" key="1">
    <source>
        <dbReference type="SAM" id="MobiDB-lite"/>
    </source>
</evidence>
<dbReference type="AlphaFoldDB" id="A0A9X3XER3"/>
<proteinExistence type="predicted"/>
<evidence type="ECO:0000259" key="3">
    <source>
        <dbReference type="Pfam" id="PF13490"/>
    </source>
</evidence>
<dbReference type="InterPro" id="IPR027383">
    <property type="entry name" value="Znf_put"/>
</dbReference>
<evidence type="ECO:0000313" key="5">
    <source>
        <dbReference type="Proteomes" id="UP001151081"/>
    </source>
</evidence>
<feature type="region of interest" description="Disordered" evidence="1">
    <location>
        <begin position="154"/>
        <end position="182"/>
    </location>
</feature>
<comment type="caution">
    <text evidence="4">The sequence shown here is derived from an EMBL/GenBank/DDBJ whole genome shotgun (WGS) entry which is preliminary data.</text>
</comment>
<reference evidence="4 5" key="1">
    <citation type="submission" date="2021-04" db="EMBL/GenBank/DDBJ databases">
        <title>Genome analysis of Polyangium sp.</title>
        <authorList>
            <person name="Li Y."/>
            <person name="Wang J."/>
        </authorList>
    </citation>
    <scope>NUCLEOTIDE SEQUENCE [LARGE SCALE GENOMIC DNA]</scope>
    <source>
        <strain evidence="4 5">SDU14</strain>
    </source>
</reference>
<organism evidence="4 5">
    <name type="scientific">Polyangium jinanense</name>
    <dbReference type="NCBI Taxonomy" id="2829994"/>
    <lineage>
        <taxon>Bacteria</taxon>
        <taxon>Pseudomonadati</taxon>
        <taxon>Myxococcota</taxon>
        <taxon>Polyangia</taxon>
        <taxon>Polyangiales</taxon>
        <taxon>Polyangiaceae</taxon>
        <taxon>Polyangium</taxon>
    </lineage>
</organism>
<accession>A0A9X3XER3</accession>
<feature type="transmembrane region" description="Helical" evidence="2">
    <location>
        <begin position="95"/>
        <end position="117"/>
    </location>
</feature>
<evidence type="ECO:0000313" key="4">
    <source>
        <dbReference type="EMBL" id="MDC3987673.1"/>
    </source>
</evidence>
<dbReference type="InterPro" id="IPR041916">
    <property type="entry name" value="Anti_sigma_zinc_sf"/>
</dbReference>
<name>A0A9X3XER3_9BACT</name>
<dbReference type="Gene3D" id="1.10.10.1320">
    <property type="entry name" value="Anti-sigma factor, zinc-finger domain"/>
    <property type="match status" value="1"/>
</dbReference>